<dbReference type="InterPro" id="IPR046878">
    <property type="entry name" value="Big_14"/>
</dbReference>
<dbReference type="Pfam" id="PF20251">
    <property type="entry name" value="Big_14"/>
    <property type="match status" value="1"/>
</dbReference>
<keyword evidence="1" id="KW-0732">Signal</keyword>
<organism evidence="3 4">
    <name type="scientific">Coprococcus hominis</name>
    <name type="common">ex Liu et al. 2022</name>
    <dbReference type="NCBI Taxonomy" id="2763039"/>
    <lineage>
        <taxon>Bacteria</taxon>
        <taxon>Bacillati</taxon>
        <taxon>Bacillota</taxon>
        <taxon>Clostridia</taxon>
        <taxon>Lachnospirales</taxon>
        <taxon>Lachnospiraceae</taxon>
        <taxon>Coprococcus</taxon>
    </lineage>
</organism>
<reference evidence="3 4" key="1">
    <citation type="submission" date="2020-08" db="EMBL/GenBank/DDBJ databases">
        <title>Genome public.</title>
        <authorList>
            <person name="Liu C."/>
            <person name="Sun Q."/>
        </authorList>
    </citation>
    <scope>NUCLEOTIDE SEQUENCE [LARGE SCALE GENOMIC DNA]</scope>
    <source>
        <strain evidence="3 4">NSJ-10</strain>
    </source>
</reference>
<dbReference type="RefSeq" id="WP_117807132.1">
    <property type="nucleotide sequence ID" value="NZ_JACOOX010000002.1"/>
</dbReference>
<keyword evidence="4" id="KW-1185">Reference proteome</keyword>
<dbReference type="AlphaFoldDB" id="A0A8I0ANH7"/>
<feature type="signal peptide" evidence="1">
    <location>
        <begin position="1"/>
        <end position="27"/>
    </location>
</feature>
<evidence type="ECO:0000313" key="3">
    <source>
        <dbReference type="EMBL" id="MBC5661953.1"/>
    </source>
</evidence>
<evidence type="ECO:0000313" key="4">
    <source>
        <dbReference type="Proteomes" id="UP000615234"/>
    </source>
</evidence>
<evidence type="ECO:0000256" key="1">
    <source>
        <dbReference type="SAM" id="SignalP"/>
    </source>
</evidence>
<feature type="chain" id="PRO_5034570810" description="Bacterial Ig-like domain-containing protein" evidence="1">
    <location>
        <begin position="28"/>
        <end position="252"/>
    </location>
</feature>
<comment type="caution">
    <text evidence="3">The sequence shown here is derived from an EMBL/GenBank/DDBJ whole genome shotgun (WGS) entry which is preliminary data.</text>
</comment>
<feature type="domain" description="Bacterial Ig-like" evidence="2">
    <location>
        <begin position="153"/>
        <end position="239"/>
    </location>
</feature>
<sequence>MKNVLKTLTGILLVFAMVVTTGINSNAAGIKTNDGVQAAEQTTEAVLCGNNVHGGVTTHAWKLWMGTNTKVSFDNLHAVYGVSNKLRKADWKVSDKKIAKVVKTKNGMQIKTGKKAGSVVLQAKYRTSSETVVYKLKIKVVKSTSAYKGKAVKTELVEFDPEYMVVTYVLYNGTNKERTFSNMRELRKYENGKWKKVDEKNITISEGYVLPAHSCKYWTFNLAGRYDLSKLEKGQYRLYVGYSNKYVSFKIK</sequence>
<proteinExistence type="predicted"/>
<dbReference type="EMBL" id="JACOOX010000002">
    <property type="protein sequence ID" value="MBC5661953.1"/>
    <property type="molecule type" value="Genomic_DNA"/>
</dbReference>
<evidence type="ECO:0000259" key="2">
    <source>
        <dbReference type="Pfam" id="PF20251"/>
    </source>
</evidence>
<gene>
    <name evidence="3" type="ORF">H8S09_03420</name>
</gene>
<name>A0A8I0ANH7_9FIRM</name>
<protein>
    <recommendedName>
        <fullName evidence="2">Bacterial Ig-like domain-containing protein</fullName>
    </recommendedName>
</protein>
<accession>A0A8I0ANH7</accession>
<dbReference type="Proteomes" id="UP000615234">
    <property type="component" value="Unassembled WGS sequence"/>
</dbReference>